<dbReference type="InterPro" id="IPR025665">
    <property type="entry name" value="Beta-barrel_OMP_2"/>
</dbReference>
<evidence type="ECO:0000259" key="2">
    <source>
        <dbReference type="Pfam" id="PF13568"/>
    </source>
</evidence>
<dbReference type="RefSeq" id="WP_089056035.1">
    <property type="nucleotide sequence ID" value="NZ_MUHA01000038.1"/>
</dbReference>
<feature type="domain" description="Outer membrane protein beta-barrel" evidence="2">
    <location>
        <begin position="18"/>
        <end position="193"/>
    </location>
</feature>
<reference evidence="3 4" key="1">
    <citation type="submission" date="2016-11" db="EMBL/GenBank/DDBJ databases">
        <title>Whole genomes of Flavobacteriaceae.</title>
        <authorList>
            <person name="Stine C."/>
            <person name="Li C."/>
            <person name="Tadesse D."/>
        </authorList>
    </citation>
    <scope>NUCLEOTIDE SEQUENCE [LARGE SCALE GENOMIC DNA]</scope>
    <source>
        <strain evidence="3 4">CCUG 59446</strain>
    </source>
</reference>
<name>A0A226HIF4_9FLAO</name>
<dbReference type="AlphaFoldDB" id="A0A226HIF4"/>
<gene>
    <name evidence="3" type="ORF">B0A75_19950</name>
</gene>
<proteinExistence type="predicted"/>
<keyword evidence="4" id="KW-1185">Reference proteome</keyword>
<evidence type="ECO:0000313" key="3">
    <source>
        <dbReference type="EMBL" id="OXA94129.1"/>
    </source>
</evidence>
<feature type="chain" id="PRO_5012578826" description="Outer membrane protein beta-barrel domain-containing protein" evidence="1">
    <location>
        <begin position="19"/>
        <end position="232"/>
    </location>
</feature>
<evidence type="ECO:0000256" key="1">
    <source>
        <dbReference type="SAM" id="SignalP"/>
    </source>
</evidence>
<feature type="signal peptide" evidence="1">
    <location>
        <begin position="1"/>
        <end position="18"/>
    </location>
</feature>
<organism evidence="3 4">
    <name type="scientific">Flavobacterium oncorhynchi</name>
    <dbReference type="NCBI Taxonomy" id="728056"/>
    <lineage>
        <taxon>Bacteria</taxon>
        <taxon>Pseudomonadati</taxon>
        <taxon>Bacteroidota</taxon>
        <taxon>Flavobacteriia</taxon>
        <taxon>Flavobacteriales</taxon>
        <taxon>Flavobacteriaceae</taxon>
        <taxon>Flavobacterium</taxon>
    </lineage>
</organism>
<accession>A0A226HIF4</accession>
<dbReference type="Proteomes" id="UP000198336">
    <property type="component" value="Unassembled WGS sequence"/>
</dbReference>
<dbReference type="Pfam" id="PF13568">
    <property type="entry name" value="OMP_b-brl_2"/>
    <property type="match status" value="1"/>
</dbReference>
<evidence type="ECO:0000313" key="4">
    <source>
        <dbReference type="Proteomes" id="UP000198336"/>
    </source>
</evidence>
<sequence length="232" mass="26387">MYKIFISFFLLSSSLLVAQDRIFIAAELDGGLLTTNYQSLTIAPTSIISGEEQNHNIRVAASVFLEWDNRISFEVGIAQNFRFWSLSGKKPDSNLEIKNNQYFPSAFVGGYYDIPFDANDTNLQFYIGTKFSVDFLNYNSLNGKDGNSKEYVTAETEKSIKFGFNVIPEIGIKGRFHNENIWMVGLKYYHPINGDIINGEIQHYTNNKLTEEISYNSTGQIFSLSFKYGFSI</sequence>
<dbReference type="EMBL" id="MUHA01000038">
    <property type="protein sequence ID" value="OXA94129.1"/>
    <property type="molecule type" value="Genomic_DNA"/>
</dbReference>
<protein>
    <recommendedName>
        <fullName evidence="2">Outer membrane protein beta-barrel domain-containing protein</fullName>
    </recommendedName>
</protein>
<comment type="caution">
    <text evidence="3">The sequence shown here is derived from an EMBL/GenBank/DDBJ whole genome shotgun (WGS) entry which is preliminary data.</text>
</comment>
<keyword evidence="1" id="KW-0732">Signal</keyword>